<dbReference type="InterPro" id="IPR017972">
    <property type="entry name" value="Cyt_P450_CS"/>
</dbReference>
<evidence type="ECO:0000256" key="10">
    <source>
        <dbReference type="SAM" id="Phobius"/>
    </source>
</evidence>
<evidence type="ECO:0008006" key="13">
    <source>
        <dbReference type="Google" id="ProtNLM"/>
    </source>
</evidence>
<dbReference type="Gene3D" id="1.10.630.10">
    <property type="entry name" value="Cytochrome P450"/>
    <property type="match status" value="1"/>
</dbReference>
<dbReference type="EMBL" id="CAACVG010008659">
    <property type="protein sequence ID" value="VEN50671.1"/>
    <property type="molecule type" value="Genomic_DNA"/>
</dbReference>
<evidence type="ECO:0000256" key="1">
    <source>
        <dbReference type="ARBA" id="ARBA00001971"/>
    </source>
</evidence>
<keyword evidence="7 9" id="KW-0503">Monooxygenase</keyword>
<evidence type="ECO:0000256" key="2">
    <source>
        <dbReference type="ARBA" id="ARBA00010617"/>
    </source>
</evidence>
<evidence type="ECO:0000256" key="9">
    <source>
        <dbReference type="RuleBase" id="RU000461"/>
    </source>
</evidence>
<keyword evidence="10" id="KW-0812">Transmembrane</keyword>
<comment type="similarity">
    <text evidence="2 9">Belongs to the cytochrome P450 family.</text>
</comment>
<keyword evidence="10" id="KW-1133">Transmembrane helix</keyword>
<name>A0A653CRW4_CALMS</name>
<evidence type="ECO:0000313" key="12">
    <source>
        <dbReference type="Proteomes" id="UP000410492"/>
    </source>
</evidence>
<dbReference type="SUPFAM" id="SSF48264">
    <property type="entry name" value="Cytochrome P450"/>
    <property type="match status" value="1"/>
</dbReference>
<feature type="transmembrane region" description="Helical" evidence="10">
    <location>
        <begin position="57"/>
        <end position="79"/>
    </location>
</feature>
<dbReference type="InterPro" id="IPR002401">
    <property type="entry name" value="Cyt_P450_E_grp-I"/>
</dbReference>
<evidence type="ECO:0000256" key="6">
    <source>
        <dbReference type="ARBA" id="ARBA00023004"/>
    </source>
</evidence>
<dbReference type="Pfam" id="PF00067">
    <property type="entry name" value="p450"/>
    <property type="match status" value="1"/>
</dbReference>
<dbReference type="PANTHER" id="PTHR24291">
    <property type="entry name" value="CYTOCHROME P450 FAMILY 4"/>
    <property type="match status" value="1"/>
</dbReference>
<dbReference type="PANTHER" id="PTHR24291:SF187">
    <property type="entry name" value="CYTOCHROME P450 4AE1-RELATED"/>
    <property type="match status" value="1"/>
</dbReference>
<keyword evidence="12" id="KW-1185">Reference proteome</keyword>
<evidence type="ECO:0000256" key="3">
    <source>
        <dbReference type="ARBA" id="ARBA00022617"/>
    </source>
</evidence>
<dbReference type="PRINTS" id="PR00385">
    <property type="entry name" value="P450"/>
</dbReference>
<dbReference type="PROSITE" id="PS00086">
    <property type="entry name" value="CYTOCHROME_P450"/>
    <property type="match status" value="1"/>
</dbReference>
<dbReference type="Proteomes" id="UP000410492">
    <property type="component" value="Unassembled WGS sequence"/>
</dbReference>
<proteinExistence type="inferred from homology"/>
<dbReference type="GO" id="GO:0005506">
    <property type="term" value="F:iron ion binding"/>
    <property type="evidence" value="ECO:0007669"/>
    <property type="project" value="InterPro"/>
</dbReference>
<keyword evidence="5 9" id="KW-0560">Oxidoreductase</keyword>
<feature type="binding site" description="axial binding residue" evidence="8">
    <location>
        <position position="513"/>
    </location>
    <ligand>
        <name>heme</name>
        <dbReference type="ChEBI" id="CHEBI:30413"/>
    </ligand>
    <ligandPart>
        <name>Fe</name>
        <dbReference type="ChEBI" id="CHEBI:18248"/>
    </ligandPart>
</feature>
<keyword evidence="3 8" id="KW-0349">Heme</keyword>
<dbReference type="AlphaFoldDB" id="A0A653CRW4"/>
<organism evidence="11 12">
    <name type="scientific">Callosobruchus maculatus</name>
    <name type="common">Southern cowpea weevil</name>
    <name type="synonym">Pulse bruchid</name>
    <dbReference type="NCBI Taxonomy" id="64391"/>
    <lineage>
        <taxon>Eukaryota</taxon>
        <taxon>Metazoa</taxon>
        <taxon>Ecdysozoa</taxon>
        <taxon>Arthropoda</taxon>
        <taxon>Hexapoda</taxon>
        <taxon>Insecta</taxon>
        <taxon>Pterygota</taxon>
        <taxon>Neoptera</taxon>
        <taxon>Endopterygota</taxon>
        <taxon>Coleoptera</taxon>
        <taxon>Polyphaga</taxon>
        <taxon>Cucujiformia</taxon>
        <taxon>Chrysomeloidea</taxon>
        <taxon>Chrysomelidae</taxon>
        <taxon>Bruchinae</taxon>
        <taxon>Bruchini</taxon>
        <taxon>Callosobruchus</taxon>
    </lineage>
</organism>
<keyword evidence="10" id="KW-0472">Membrane</keyword>
<dbReference type="InterPro" id="IPR036396">
    <property type="entry name" value="Cyt_P450_sf"/>
</dbReference>
<evidence type="ECO:0000256" key="4">
    <source>
        <dbReference type="ARBA" id="ARBA00022723"/>
    </source>
</evidence>
<keyword evidence="6 8" id="KW-0408">Iron</keyword>
<gene>
    <name evidence="11" type="ORF">CALMAC_LOCUS11342</name>
</gene>
<keyword evidence="4 8" id="KW-0479">Metal-binding</keyword>
<dbReference type="GO" id="GO:0020037">
    <property type="term" value="F:heme binding"/>
    <property type="evidence" value="ECO:0007669"/>
    <property type="project" value="InterPro"/>
</dbReference>
<sequence length="569" mass="65181">MHDIATWLIKINNFPLSGVFVVSTTVVPLRVSESRFAIRCRRRRAETTRVDASPSRLAMALFLALVATFLAGWLCYQWYCMWTVRRKLAWMPEVPGGVPILGNILDVGNGRDMLKAFTRYVNTVGELCTIQLLYEKYILATDYDFLEFVLSSTKILDKGNEYQHLHDWLGSGLLITTATKWRKSRKMLTPAFHFSILEQFTDVFEKNGKILVEKLEETCDKEIDVHPYITWCALDIICGPLQVPYYEIFLESSMGVPIQAQDNTDPEYVFAVKDMCRILIERMFSLLGRGQWTYKLTSNYRKEKKHLNVLHSRTKSVIQSRKKEGLNQAKAAIEDEDIGSKKKLAFLDSLLVANIDGRPLTDDEIREEVDTFMFAGHDTTATAISFCLYCLMRNPEAQAKAFEEQKTLFGGTLPDTVTHRDLQEMKYLECVLKETLRIYPSVPIIARRTDSEIVYKDGKVIPKDTTIMIYILGAHMNPKYFKDPEKFDPSRFETNEGNKPFAYTPFSAGPRNCIGQKFAMLEMKSTVSRVLRHFEILPPKEPKVPDLAAQAVLASLNGIHLVLKKRTWT</sequence>
<evidence type="ECO:0000256" key="5">
    <source>
        <dbReference type="ARBA" id="ARBA00023002"/>
    </source>
</evidence>
<accession>A0A653CRW4</accession>
<evidence type="ECO:0000256" key="8">
    <source>
        <dbReference type="PIRSR" id="PIRSR602401-1"/>
    </source>
</evidence>
<dbReference type="OrthoDB" id="1470350at2759"/>
<protein>
    <recommendedName>
        <fullName evidence="13">Cytochrome P450</fullName>
    </recommendedName>
</protein>
<reference evidence="11 12" key="1">
    <citation type="submission" date="2019-01" db="EMBL/GenBank/DDBJ databases">
        <authorList>
            <person name="Sayadi A."/>
        </authorList>
    </citation>
    <scope>NUCLEOTIDE SEQUENCE [LARGE SCALE GENOMIC DNA]</scope>
</reference>
<dbReference type="InterPro" id="IPR050196">
    <property type="entry name" value="Cytochrome_P450_Monoox"/>
</dbReference>
<dbReference type="GO" id="GO:0004497">
    <property type="term" value="F:monooxygenase activity"/>
    <property type="evidence" value="ECO:0007669"/>
    <property type="project" value="UniProtKB-KW"/>
</dbReference>
<dbReference type="CDD" id="cd20628">
    <property type="entry name" value="CYP4"/>
    <property type="match status" value="1"/>
</dbReference>
<evidence type="ECO:0000313" key="11">
    <source>
        <dbReference type="EMBL" id="VEN50671.1"/>
    </source>
</evidence>
<comment type="cofactor">
    <cofactor evidence="1 8">
        <name>heme</name>
        <dbReference type="ChEBI" id="CHEBI:30413"/>
    </cofactor>
</comment>
<dbReference type="PRINTS" id="PR00463">
    <property type="entry name" value="EP450I"/>
</dbReference>
<evidence type="ECO:0000256" key="7">
    <source>
        <dbReference type="ARBA" id="ARBA00023033"/>
    </source>
</evidence>
<dbReference type="InterPro" id="IPR001128">
    <property type="entry name" value="Cyt_P450"/>
</dbReference>
<dbReference type="GO" id="GO:0016705">
    <property type="term" value="F:oxidoreductase activity, acting on paired donors, with incorporation or reduction of molecular oxygen"/>
    <property type="evidence" value="ECO:0007669"/>
    <property type="project" value="InterPro"/>
</dbReference>